<reference evidence="1" key="1">
    <citation type="submission" date="2023-07" db="EMBL/GenBank/DDBJ databases">
        <title>Black Yeasts Isolated from many extreme environments.</title>
        <authorList>
            <person name="Coleine C."/>
            <person name="Stajich J.E."/>
            <person name="Selbmann L."/>
        </authorList>
    </citation>
    <scope>NUCLEOTIDE SEQUENCE</scope>
    <source>
        <strain evidence="1">CCFEE 5714</strain>
    </source>
</reference>
<dbReference type="Proteomes" id="UP001281147">
    <property type="component" value="Unassembled WGS sequence"/>
</dbReference>
<evidence type="ECO:0000313" key="2">
    <source>
        <dbReference type="Proteomes" id="UP001281147"/>
    </source>
</evidence>
<organism evidence="1 2">
    <name type="scientific">Vermiconidia calcicola</name>
    <dbReference type="NCBI Taxonomy" id="1690605"/>
    <lineage>
        <taxon>Eukaryota</taxon>
        <taxon>Fungi</taxon>
        <taxon>Dikarya</taxon>
        <taxon>Ascomycota</taxon>
        <taxon>Pezizomycotina</taxon>
        <taxon>Dothideomycetes</taxon>
        <taxon>Dothideomycetidae</taxon>
        <taxon>Mycosphaerellales</taxon>
        <taxon>Extremaceae</taxon>
        <taxon>Vermiconidia</taxon>
    </lineage>
</organism>
<dbReference type="EMBL" id="JAUTXU010000205">
    <property type="protein sequence ID" value="KAK3698866.1"/>
    <property type="molecule type" value="Genomic_DNA"/>
</dbReference>
<accession>A0ACC3MM18</accession>
<proteinExistence type="predicted"/>
<evidence type="ECO:0000313" key="1">
    <source>
        <dbReference type="EMBL" id="KAK3698866.1"/>
    </source>
</evidence>
<gene>
    <name evidence="1" type="ORF">LTR37_016743</name>
</gene>
<name>A0ACC3MM18_9PEZI</name>
<sequence length="290" mass="33298">MDGQAETMVSTIAFLYRSIRGTREERMKMRNEEYDRQNQRFLARVARARARISAESNKKFDETYGSKDIASLLTKWESSSSDVESRPNAAAAAGKRVGVFLPVDSRETDGKAYRLWWDQTFSESESGQRARILAQANKVFDEIHGETESEQFAAEMKLILEKFGMGAPAEAPAAKRVQLVLTNDYRETDRKAYRLQKEQTERTKEERRCSQVARDLAEANEWFDKTYGTTESEEFVRDLSLIFETFDPEPPTEPAAARKVSLVLPEDHRETSVKGYRKQTEMKLGRHASR</sequence>
<protein>
    <submittedName>
        <fullName evidence="1">Uncharacterized protein</fullName>
    </submittedName>
</protein>
<keyword evidence="2" id="KW-1185">Reference proteome</keyword>
<comment type="caution">
    <text evidence="1">The sequence shown here is derived from an EMBL/GenBank/DDBJ whole genome shotgun (WGS) entry which is preliminary data.</text>
</comment>